<dbReference type="AlphaFoldDB" id="A0AAD4GC88"/>
<accession>A0AAD4GC88</accession>
<protein>
    <submittedName>
        <fullName evidence="1">Uncharacterized protein</fullName>
    </submittedName>
</protein>
<dbReference type="EMBL" id="WHUW01000024">
    <property type="protein sequence ID" value="KAF8435848.1"/>
    <property type="molecule type" value="Genomic_DNA"/>
</dbReference>
<proteinExistence type="predicted"/>
<organism evidence="1 2">
    <name type="scientific">Boletus edulis BED1</name>
    <dbReference type="NCBI Taxonomy" id="1328754"/>
    <lineage>
        <taxon>Eukaryota</taxon>
        <taxon>Fungi</taxon>
        <taxon>Dikarya</taxon>
        <taxon>Basidiomycota</taxon>
        <taxon>Agaricomycotina</taxon>
        <taxon>Agaricomycetes</taxon>
        <taxon>Agaricomycetidae</taxon>
        <taxon>Boletales</taxon>
        <taxon>Boletineae</taxon>
        <taxon>Boletaceae</taxon>
        <taxon>Boletoideae</taxon>
        <taxon>Boletus</taxon>
    </lineage>
</organism>
<reference evidence="1" key="2">
    <citation type="journal article" date="2020" name="Nat. Commun.">
        <title>Large-scale genome sequencing of mycorrhizal fungi provides insights into the early evolution of symbiotic traits.</title>
        <authorList>
            <person name="Miyauchi S."/>
            <person name="Kiss E."/>
            <person name="Kuo A."/>
            <person name="Drula E."/>
            <person name="Kohler A."/>
            <person name="Sanchez-Garcia M."/>
            <person name="Morin E."/>
            <person name="Andreopoulos B."/>
            <person name="Barry K.W."/>
            <person name="Bonito G."/>
            <person name="Buee M."/>
            <person name="Carver A."/>
            <person name="Chen C."/>
            <person name="Cichocki N."/>
            <person name="Clum A."/>
            <person name="Culley D."/>
            <person name="Crous P.W."/>
            <person name="Fauchery L."/>
            <person name="Girlanda M."/>
            <person name="Hayes R.D."/>
            <person name="Keri Z."/>
            <person name="LaButti K."/>
            <person name="Lipzen A."/>
            <person name="Lombard V."/>
            <person name="Magnuson J."/>
            <person name="Maillard F."/>
            <person name="Murat C."/>
            <person name="Nolan M."/>
            <person name="Ohm R.A."/>
            <person name="Pangilinan J."/>
            <person name="Pereira M.F."/>
            <person name="Perotto S."/>
            <person name="Peter M."/>
            <person name="Pfister S."/>
            <person name="Riley R."/>
            <person name="Sitrit Y."/>
            <person name="Stielow J.B."/>
            <person name="Szollosi G."/>
            <person name="Zifcakova L."/>
            <person name="Stursova M."/>
            <person name="Spatafora J.W."/>
            <person name="Tedersoo L."/>
            <person name="Vaario L.M."/>
            <person name="Yamada A."/>
            <person name="Yan M."/>
            <person name="Wang P."/>
            <person name="Xu J."/>
            <person name="Bruns T."/>
            <person name="Baldrian P."/>
            <person name="Vilgalys R."/>
            <person name="Dunand C."/>
            <person name="Henrissat B."/>
            <person name="Grigoriev I.V."/>
            <person name="Hibbett D."/>
            <person name="Nagy L.G."/>
            <person name="Martin F.M."/>
        </authorList>
    </citation>
    <scope>NUCLEOTIDE SEQUENCE</scope>
    <source>
        <strain evidence="1">BED1</strain>
    </source>
</reference>
<comment type="caution">
    <text evidence="1">The sequence shown here is derived from an EMBL/GenBank/DDBJ whole genome shotgun (WGS) entry which is preliminary data.</text>
</comment>
<dbReference type="Proteomes" id="UP001194468">
    <property type="component" value="Unassembled WGS sequence"/>
</dbReference>
<name>A0AAD4GC88_BOLED</name>
<evidence type="ECO:0000313" key="2">
    <source>
        <dbReference type="Proteomes" id="UP001194468"/>
    </source>
</evidence>
<keyword evidence="2" id="KW-1185">Reference proteome</keyword>
<sequence length="199" mass="22674">MRASQERRRDYEGVAGASQGLWGRHRSITGITGALQGLQEYCGCYKGIVNISADDMHVLLQEHDMKKKTYIMGCTIWRQIVHLDHVIMPKERWFEIEYNRRITEALQGLWVCHKSVAEVLQRLWGGRKSVAEIMGASQERRRDYGGGAGASQRLCGRRRDYGGGAGASQRLWERRRDYGGGAQERHTDYRSIVGITKAF</sequence>
<reference evidence="1" key="1">
    <citation type="submission" date="2019-10" db="EMBL/GenBank/DDBJ databases">
        <authorList>
            <consortium name="DOE Joint Genome Institute"/>
            <person name="Kuo A."/>
            <person name="Miyauchi S."/>
            <person name="Kiss E."/>
            <person name="Drula E."/>
            <person name="Kohler A."/>
            <person name="Sanchez-Garcia M."/>
            <person name="Andreopoulos B."/>
            <person name="Barry K.W."/>
            <person name="Bonito G."/>
            <person name="Buee M."/>
            <person name="Carver A."/>
            <person name="Chen C."/>
            <person name="Cichocki N."/>
            <person name="Clum A."/>
            <person name="Culley D."/>
            <person name="Crous P.W."/>
            <person name="Fauchery L."/>
            <person name="Girlanda M."/>
            <person name="Hayes R."/>
            <person name="Keri Z."/>
            <person name="LaButti K."/>
            <person name="Lipzen A."/>
            <person name="Lombard V."/>
            <person name="Magnuson J."/>
            <person name="Maillard F."/>
            <person name="Morin E."/>
            <person name="Murat C."/>
            <person name="Nolan M."/>
            <person name="Ohm R."/>
            <person name="Pangilinan J."/>
            <person name="Pereira M."/>
            <person name="Perotto S."/>
            <person name="Peter M."/>
            <person name="Riley R."/>
            <person name="Sitrit Y."/>
            <person name="Stielow B."/>
            <person name="Szollosi G."/>
            <person name="Zifcakova L."/>
            <person name="Stursova M."/>
            <person name="Spatafora J.W."/>
            <person name="Tedersoo L."/>
            <person name="Vaario L.-M."/>
            <person name="Yamada A."/>
            <person name="Yan M."/>
            <person name="Wang P."/>
            <person name="Xu J."/>
            <person name="Bruns T."/>
            <person name="Baldrian P."/>
            <person name="Vilgalys R."/>
            <person name="Henrissat B."/>
            <person name="Grigoriev I.V."/>
            <person name="Hibbett D."/>
            <person name="Nagy L.G."/>
            <person name="Martin F.M."/>
        </authorList>
    </citation>
    <scope>NUCLEOTIDE SEQUENCE</scope>
    <source>
        <strain evidence="1">BED1</strain>
    </source>
</reference>
<gene>
    <name evidence="1" type="ORF">L210DRAFT_934708</name>
</gene>
<evidence type="ECO:0000313" key="1">
    <source>
        <dbReference type="EMBL" id="KAF8435848.1"/>
    </source>
</evidence>